<evidence type="ECO:0000313" key="3">
    <source>
        <dbReference type="Proteomes" id="UP001254075"/>
    </source>
</evidence>
<name>A0AAW8W830_9LACO</name>
<dbReference type="Pfam" id="PF13612">
    <property type="entry name" value="DDE_Tnp_1_3"/>
    <property type="match status" value="1"/>
</dbReference>
<accession>A0AAW8W830</accession>
<feature type="domain" description="Transposase DDE" evidence="1">
    <location>
        <begin position="54"/>
        <end position="132"/>
    </location>
</feature>
<sequence>MTWRDDSETHFHRILVASGVPLPEPSRYNRCCRELVAFERYICFRLLNQYRRLTQYEVIDSAPITLASARRSQEVKALRPLANKGFNAIKQLYFYGFKLHVVIYDQGFPLNWEITEASVDDRKATEELLLTVPAKHVLADAVILVRP</sequence>
<gene>
    <name evidence="2" type="ORF">RI532_11000</name>
</gene>
<protein>
    <submittedName>
        <fullName evidence="2">Transposase</fullName>
    </submittedName>
</protein>
<proteinExistence type="predicted"/>
<dbReference type="InterPro" id="IPR025668">
    <property type="entry name" value="Tnp_DDE_dom"/>
</dbReference>
<organism evidence="2 3">
    <name type="scientific">Levilactobacillus namurensis</name>
    <dbReference type="NCBI Taxonomy" id="380393"/>
    <lineage>
        <taxon>Bacteria</taxon>
        <taxon>Bacillati</taxon>
        <taxon>Bacillota</taxon>
        <taxon>Bacilli</taxon>
        <taxon>Lactobacillales</taxon>
        <taxon>Lactobacillaceae</taxon>
        <taxon>Levilactobacillus</taxon>
    </lineage>
</organism>
<dbReference type="EMBL" id="JAVLAM010000001">
    <property type="protein sequence ID" value="MDT7014913.1"/>
    <property type="molecule type" value="Genomic_DNA"/>
</dbReference>
<comment type="caution">
    <text evidence="2">The sequence shown here is derived from an EMBL/GenBank/DDBJ whole genome shotgun (WGS) entry which is preliminary data.</text>
</comment>
<dbReference type="Proteomes" id="UP001254075">
    <property type="component" value="Unassembled WGS sequence"/>
</dbReference>
<evidence type="ECO:0000259" key="1">
    <source>
        <dbReference type="Pfam" id="PF13612"/>
    </source>
</evidence>
<reference evidence="2" key="1">
    <citation type="submission" date="2023-08" db="EMBL/GenBank/DDBJ databases">
        <authorList>
            <person name="Page C.A."/>
            <person name="Perez-Diaz I.M."/>
        </authorList>
    </citation>
    <scope>NUCLEOTIDE SEQUENCE</scope>
    <source>
        <strain evidence="2">3.8.38</strain>
    </source>
</reference>
<dbReference type="RefSeq" id="WP_313845420.1">
    <property type="nucleotide sequence ID" value="NZ_JAVLAM010000001.1"/>
</dbReference>
<dbReference type="AlphaFoldDB" id="A0AAW8W830"/>
<evidence type="ECO:0000313" key="2">
    <source>
        <dbReference type="EMBL" id="MDT7014913.1"/>
    </source>
</evidence>